<dbReference type="Pfam" id="PF13495">
    <property type="entry name" value="Phage_int_SAM_4"/>
    <property type="match status" value="1"/>
</dbReference>
<evidence type="ECO:0000313" key="6">
    <source>
        <dbReference type="Proteomes" id="UP000772181"/>
    </source>
</evidence>
<keyword evidence="1" id="KW-0229">DNA integration</keyword>
<dbReference type="EMBL" id="JACQWF010000187">
    <property type="protein sequence ID" value="MBI4595551.1"/>
    <property type="molecule type" value="Genomic_DNA"/>
</dbReference>
<evidence type="ECO:0000256" key="3">
    <source>
        <dbReference type="PROSITE-ProRule" id="PRU01248"/>
    </source>
</evidence>
<proteinExistence type="predicted"/>
<evidence type="ECO:0000256" key="1">
    <source>
        <dbReference type="ARBA" id="ARBA00022908"/>
    </source>
</evidence>
<reference evidence="5" key="1">
    <citation type="submission" date="2020-07" db="EMBL/GenBank/DDBJ databases">
        <title>Huge and variable diversity of episymbiotic CPR bacteria and DPANN archaea in groundwater ecosystems.</title>
        <authorList>
            <person name="He C.Y."/>
            <person name="Keren R."/>
            <person name="Whittaker M."/>
            <person name="Farag I.F."/>
            <person name="Doudna J."/>
            <person name="Cate J.H.D."/>
            <person name="Banfield J.F."/>
        </authorList>
    </citation>
    <scope>NUCLEOTIDE SEQUENCE</scope>
    <source>
        <strain evidence="5">NC_groundwater_1482_Ag_S-0.65um_47_24</strain>
    </source>
</reference>
<sequence length="68" mass="8226">MSIRKNRMLLDEVRDYMGLHHYSIHTERTYCDWIKKFVQFHDMKSRNDLSAGEKKIELFLTHLAVQNS</sequence>
<dbReference type="Proteomes" id="UP000772181">
    <property type="component" value="Unassembled WGS sequence"/>
</dbReference>
<keyword evidence="2 3" id="KW-0238">DNA-binding</keyword>
<accession>A0A933GKJ4</accession>
<protein>
    <submittedName>
        <fullName evidence="5">Phage integrase N-terminal SAM-like domain-containing protein</fullName>
    </submittedName>
</protein>
<dbReference type="InterPro" id="IPR004107">
    <property type="entry name" value="Integrase_SAM-like_N"/>
</dbReference>
<dbReference type="GO" id="GO:0003677">
    <property type="term" value="F:DNA binding"/>
    <property type="evidence" value="ECO:0007669"/>
    <property type="project" value="UniProtKB-UniRule"/>
</dbReference>
<feature type="domain" description="Core-binding (CB)" evidence="4">
    <location>
        <begin position="8"/>
        <end position="68"/>
    </location>
</feature>
<dbReference type="Gene3D" id="1.10.150.130">
    <property type="match status" value="1"/>
</dbReference>
<gene>
    <name evidence="5" type="ORF">HY730_04140</name>
</gene>
<name>A0A933GKJ4_UNCTE</name>
<evidence type="ECO:0000313" key="5">
    <source>
        <dbReference type="EMBL" id="MBI4595551.1"/>
    </source>
</evidence>
<dbReference type="GO" id="GO:0015074">
    <property type="term" value="P:DNA integration"/>
    <property type="evidence" value="ECO:0007669"/>
    <property type="project" value="UniProtKB-KW"/>
</dbReference>
<comment type="caution">
    <text evidence="5">The sequence shown here is derived from an EMBL/GenBank/DDBJ whole genome shotgun (WGS) entry which is preliminary data.</text>
</comment>
<evidence type="ECO:0000256" key="2">
    <source>
        <dbReference type="ARBA" id="ARBA00023125"/>
    </source>
</evidence>
<organism evidence="5 6">
    <name type="scientific">Tectimicrobiota bacterium</name>
    <dbReference type="NCBI Taxonomy" id="2528274"/>
    <lineage>
        <taxon>Bacteria</taxon>
        <taxon>Pseudomonadati</taxon>
        <taxon>Nitrospinota/Tectimicrobiota group</taxon>
        <taxon>Candidatus Tectimicrobiota</taxon>
    </lineage>
</organism>
<evidence type="ECO:0000259" key="4">
    <source>
        <dbReference type="PROSITE" id="PS51900"/>
    </source>
</evidence>
<dbReference type="AlphaFoldDB" id="A0A933GKJ4"/>
<dbReference type="InterPro" id="IPR010998">
    <property type="entry name" value="Integrase_recombinase_N"/>
</dbReference>
<dbReference type="PROSITE" id="PS51900">
    <property type="entry name" value="CB"/>
    <property type="match status" value="1"/>
</dbReference>
<dbReference type="InterPro" id="IPR044068">
    <property type="entry name" value="CB"/>
</dbReference>